<gene>
    <name evidence="2" type="ORF">DSM106972_006840</name>
</gene>
<feature type="region of interest" description="Disordered" evidence="1">
    <location>
        <begin position="489"/>
        <end position="512"/>
    </location>
</feature>
<organism evidence="2 3">
    <name type="scientific">Dulcicalothrix desertica PCC 7102</name>
    <dbReference type="NCBI Taxonomy" id="232991"/>
    <lineage>
        <taxon>Bacteria</taxon>
        <taxon>Bacillati</taxon>
        <taxon>Cyanobacteriota</taxon>
        <taxon>Cyanophyceae</taxon>
        <taxon>Nostocales</taxon>
        <taxon>Calotrichaceae</taxon>
        <taxon>Dulcicalothrix</taxon>
    </lineage>
</organism>
<protein>
    <submittedName>
        <fullName evidence="2">Type I-MYXAN CRISPR-associated Cas8a1/Cmx1</fullName>
    </submittedName>
</protein>
<dbReference type="NCBIfam" id="TIGR03485">
    <property type="entry name" value="cas_csx13_N"/>
    <property type="match status" value="1"/>
</dbReference>
<evidence type="ECO:0000313" key="2">
    <source>
        <dbReference type="EMBL" id="RUT10189.1"/>
    </source>
</evidence>
<dbReference type="Proteomes" id="UP000271624">
    <property type="component" value="Unassembled WGS sequence"/>
</dbReference>
<dbReference type="OrthoDB" id="5482104at2"/>
<dbReference type="RefSeq" id="WP_127078828.1">
    <property type="nucleotide sequence ID" value="NZ_RSCL01000001.1"/>
</dbReference>
<accession>A0A433VVS0</accession>
<dbReference type="InterPro" id="IPR019989">
    <property type="entry name" value="CRISPR-assoc_Csx13_N"/>
</dbReference>
<proteinExistence type="predicted"/>
<dbReference type="GO" id="GO:0051607">
    <property type="term" value="P:defense response to virus"/>
    <property type="evidence" value="ECO:0007669"/>
    <property type="project" value="InterPro"/>
</dbReference>
<reference evidence="2" key="2">
    <citation type="journal article" date="2019" name="Genome Biol. Evol.">
        <title>Day and night: Metabolic profiles and evolutionary relationships of six axenic non-marine cyanobacteria.</title>
        <authorList>
            <person name="Will S.E."/>
            <person name="Henke P."/>
            <person name="Boedeker C."/>
            <person name="Huang S."/>
            <person name="Brinkmann H."/>
            <person name="Rohde M."/>
            <person name="Jarek M."/>
            <person name="Friedl T."/>
            <person name="Seufert S."/>
            <person name="Schumacher M."/>
            <person name="Overmann J."/>
            <person name="Neumann-Schaal M."/>
            <person name="Petersen J."/>
        </authorList>
    </citation>
    <scope>NUCLEOTIDE SEQUENCE [LARGE SCALE GENOMIC DNA]</scope>
    <source>
        <strain evidence="2">PCC 7102</strain>
    </source>
</reference>
<dbReference type="InterPro" id="IPR027811">
    <property type="entry name" value="CRISPR-assoc_Csx13_C"/>
</dbReference>
<comment type="caution">
    <text evidence="2">The sequence shown here is derived from an EMBL/GenBank/DDBJ whole genome shotgun (WGS) entry which is preliminary data.</text>
</comment>
<sequence length="525" mass="60185">MQIEFDLSNPSYTLLHRAGLAGLWISLNQLEKDKVDLPHKIKWETTNRKITLSWEDNGEDKTVIEWLLNKCFQLHDGLIALRGLDAKTMRKDALVIVHQGILGTFLQHNSTHKSTGVVKETLQLDEGEIQIPISYKSLESYAYQDFASNLCDKRGKFLNKPISVAGWLNPGAVVRHVAFSTDTSFEEPPENAFLLLFAPVACYYYVLRSRLRDKRAQYALVIPEISDLEKYALYRQNKHLRNAVYKDFYASGLGDAGLRFLTYETTANIAKTFGLSNCQVVTLGTVAWSTQQKTRTDLYIVKADSQICKNYQFCKDYLQDKSVKGKESGFIACSFAREIIAENLAQNKPWYEGLADKVNSNELFERLTYERGGLHQMVQKVDWAEREKLFVQVCHEAIKYTYGKIYDNAQKRHEVANFDRETVRIRTGLARCKNANTFREFITDFWSRAGKIPTLQENWQDLMELVMQEKHWKKSRDLALLALASYKGKGVSNGEDQGDSDTDNNTENIEVKESDDGIYGFDDLE</sequence>
<dbReference type="AlphaFoldDB" id="A0A433VVS0"/>
<dbReference type="NCBIfam" id="TIGR03486">
    <property type="entry name" value="cas_csx13_C"/>
    <property type="match status" value="1"/>
</dbReference>
<evidence type="ECO:0000256" key="1">
    <source>
        <dbReference type="SAM" id="MobiDB-lite"/>
    </source>
</evidence>
<keyword evidence="3" id="KW-1185">Reference proteome</keyword>
<name>A0A433VVS0_9CYAN</name>
<reference evidence="2" key="1">
    <citation type="submission" date="2018-12" db="EMBL/GenBank/DDBJ databases">
        <authorList>
            <person name="Will S."/>
            <person name="Neumann-Schaal M."/>
            <person name="Henke P."/>
        </authorList>
    </citation>
    <scope>NUCLEOTIDE SEQUENCE</scope>
    <source>
        <strain evidence="2">PCC 7102</strain>
    </source>
</reference>
<dbReference type="EMBL" id="RSCL01000001">
    <property type="protein sequence ID" value="RUT10189.1"/>
    <property type="molecule type" value="Genomic_DNA"/>
</dbReference>
<evidence type="ECO:0000313" key="3">
    <source>
        <dbReference type="Proteomes" id="UP000271624"/>
    </source>
</evidence>